<evidence type="ECO:0000256" key="1">
    <source>
        <dbReference type="ARBA" id="ARBA00001798"/>
    </source>
</evidence>
<dbReference type="Gene3D" id="1.20.120.1750">
    <property type="match status" value="1"/>
</dbReference>
<dbReference type="EMBL" id="JBBXJM010000004">
    <property type="protein sequence ID" value="KAL1409025.1"/>
    <property type="molecule type" value="Genomic_DNA"/>
</dbReference>
<dbReference type="InterPro" id="IPR013083">
    <property type="entry name" value="Znf_RING/FYVE/PHD"/>
</dbReference>
<dbReference type="SMART" id="SM00184">
    <property type="entry name" value="RING"/>
    <property type="match status" value="2"/>
</dbReference>
<dbReference type="SMART" id="SM00647">
    <property type="entry name" value="IBR"/>
    <property type="match status" value="2"/>
</dbReference>
<reference evidence="15 16" key="1">
    <citation type="submission" date="2023-08" db="EMBL/GenBank/DDBJ databases">
        <title>Annotated Genome Sequence of Vanrija albida AlHP1.</title>
        <authorList>
            <person name="Herzog R."/>
        </authorList>
    </citation>
    <scope>NUCLEOTIDE SEQUENCE [LARGE SCALE GENOMIC DNA]</scope>
    <source>
        <strain evidence="15 16">AlHP1</strain>
    </source>
</reference>
<dbReference type="Pfam" id="PF05773">
    <property type="entry name" value="RWD"/>
    <property type="match status" value="1"/>
</dbReference>
<dbReference type="PROSITE" id="PS50908">
    <property type="entry name" value="RWD"/>
    <property type="match status" value="1"/>
</dbReference>
<keyword evidence="5" id="KW-0479">Metal-binding</keyword>
<accession>A0ABR3Q307</accession>
<gene>
    <name evidence="15" type="ORF">Q8F55_005849</name>
</gene>
<keyword evidence="16" id="KW-1185">Reference proteome</keyword>
<dbReference type="CDD" id="cd23820">
    <property type="entry name" value="RWD_RNF14"/>
    <property type="match status" value="1"/>
</dbReference>
<keyword evidence="9" id="KW-0862">Zinc</keyword>
<evidence type="ECO:0000256" key="11">
    <source>
        <dbReference type="PROSITE-ProRule" id="PRU00175"/>
    </source>
</evidence>
<keyword evidence="6" id="KW-0677">Repeat</keyword>
<evidence type="ECO:0000313" key="15">
    <source>
        <dbReference type="EMBL" id="KAL1409025.1"/>
    </source>
</evidence>
<dbReference type="Gene3D" id="3.10.110.10">
    <property type="entry name" value="Ubiquitin Conjugating Enzyme"/>
    <property type="match status" value="1"/>
</dbReference>
<evidence type="ECO:0000256" key="2">
    <source>
        <dbReference type="ARBA" id="ARBA00004906"/>
    </source>
</evidence>
<feature type="domain" description="RING-type" evidence="14">
    <location>
        <begin position="207"/>
        <end position="517"/>
    </location>
</feature>
<dbReference type="InterPro" id="IPR044066">
    <property type="entry name" value="TRIAD_supradom"/>
</dbReference>
<sequence length="534" mass="58510">MLAADDGLEGSLYALQGDEIAALSSIYPDLVVTETSDSAKGSHTIALTIPVNLPSATPTVLTSAHAQSTASTSTAATLQLAHLPSLSARIILPSGYPSSKPPRVISLRARIPKHDGPGGWLSNRTLGKMQERLTTMWVDQRDSSGEGDGVLWMWFEWVSSSEFLGDLRFLDNGTLRLPTPSTLTTSTYHLLLKSNDAVTTRVDFEGAAHACAICFGDRKGRSCVQLPVCGCVFCHSCLNGFWTLAIQEGTLANVACPSVDCVKARSARPVEHAAAVFDDDRSDGITAAVVESVVGPELVRRWHTLSAKRLIETDPLYTFCPHEKCQAPVPPPSELEASGLALSAEPTLKVLRLDIGKCEVPSSRPAHEDAPTGASRWLNFRKCPRCQMVFCVLCRATWHGPHVGCSIKDAERAVREYLDADEDEREAIRMRLGPRNTDALMALVRDHELQQLLQEWAKANATACPGCNSFIEKSEGCNHMTCDQCRTHFCYRCGAKLPADHPYAHFSLKNTPCFNKLFDIREADFWEPFGVWDD</sequence>
<evidence type="ECO:0000259" key="12">
    <source>
        <dbReference type="PROSITE" id="PS50089"/>
    </source>
</evidence>
<dbReference type="GeneID" id="95986892"/>
<evidence type="ECO:0000259" key="13">
    <source>
        <dbReference type="PROSITE" id="PS50908"/>
    </source>
</evidence>
<dbReference type="InterPro" id="IPR016135">
    <property type="entry name" value="UBQ-conjugating_enzyme/RWD"/>
</dbReference>
<dbReference type="Gene3D" id="3.30.40.10">
    <property type="entry name" value="Zinc/RING finger domain, C3HC4 (zinc finger)"/>
    <property type="match status" value="1"/>
</dbReference>
<dbReference type="Pfam" id="PF01485">
    <property type="entry name" value="IBR"/>
    <property type="match status" value="1"/>
</dbReference>
<dbReference type="PROSITE" id="PS50089">
    <property type="entry name" value="ZF_RING_2"/>
    <property type="match status" value="1"/>
</dbReference>
<feature type="domain" description="RING-type" evidence="12">
    <location>
        <begin position="211"/>
        <end position="257"/>
    </location>
</feature>
<evidence type="ECO:0000256" key="8">
    <source>
        <dbReference type="ARBA" id="ARBA00022786"/>
    </source>
</evidence>
<evidence type="ECO:0000256" key="4">
    <source>
        <dbReference type="ARBA" id="ARBA00022679"/>
    </source>
</evidence>
<protein>
    <recommendedName>
        <fullName evidence="3">RBR-type E3 ubiquitin transferase</fullName>
        <ecNumber evidence="3">2.3.2.31</ecNumber>
    </recommendedName>
</protein>
<dbReference type="EC" id="2.3.2.31" evidence="3"/>
<comment type="similarity">
    <text evidence="10">Belongs to the RBR family. RNF14 subfamily.</text>
</comment>
<proteinExistence type="inferred from homology"/>
<dbReference type="SUPFAM" id="SSF54495">
    <property type="entry name" value="UBC-like"/>
    <property type="match status" value="1"/>
</dbReference>
<name>A0ABR3Q307_9TREE</name>
<dbReference type="Proteomes" id="UP001565368">
    <property type="component" value="Unassembled WGS sequence"/>
</dbReference>
<dbReference type="RefSeq" id="XP_069208969.1">
    <property type="nucleotide sequence ID" value="XM_069354327.1"/>
</dbReference>
<dbReference type="InterPro" id="IPR031127">
    <property type="entry name" value="E3_UB_ligase_RBR"/>
</dbReference>
<comment type="catalytic activity">
    <reaction evidence="1">
        <text>[E2 ubiquitin-conjugating enzyme]-S-ubiquitinyl-L-cysteine + [acceptor protein]-L-lysine = [E2 ubiquitin-conjugating enzyme]-L-cysteine + [acceptor protein]-N(6)-ubiquitinyl-L-lysine.</text>
        <dbReference type="EC" id="2.3.2.31"/>
    </reaction>
</comment>
<evidence type="ECO:0000256" key="3">
    <source>
        <dbReference type="ARBA" id="ARBA00012251"/>
    </source>
</evidence>
<evidence type="ECO:0000256" key="10">
    <source>
        <dbReference type="ARBA" id="ARBA00044508"/>
    </source>
</evidence>
<evidence type="ECO:0000256" key="5">
    <source>
        <dbReference type="ARBA" id="ARBA00022723"/>
    </source>
</evidence>
<comment type="caution">
    <text evidence="15">The sequence shown here is derived from an EMBL/GenBank/DDBJ whole genome shotgun (WGS) entry which is preliminary data.</text>
</comment>
<evidence type="ECO:0000313" key="16">
    <source>
        <dbReference type="Proteomes" id="UP001565368"/>
    </source>
</evidence>
<keyword evidence="8" id="KW-0833">Ubl conjugation pathway</keyword>
<dbReference type="InterPro" id="IPR002867">
    <property type="entry name" value="IBR_dom"/>
</dbReference>
<dbReference type="InterPro" id="IPR047548">
    <property type="entry name" value="Rcat_RBR_RNF14"/>
</dbReference>
<dbReference type="InterPro" id="IPR001841">
    <property type="entry name" value="Znf_RING"/>
</dbReference>
<dbReference type="CDD" id="cd20354">
    <property type="entry name" value="Rcat_RBR_RNF14"/>
    <property type="match status" value="1"/>
</dbReference>
<keyword evidence="7 11" id="KW-0863">Zinc-finger</keyword>
<evidence type="ECO:0000256" key="7">
    <source>
        <dbReference type="ARBA" id="ARBA00022771"/>
    </source>
</evidence>
<organism evidence="15 16">
    <name type="scientific">Vanrija albida</name>
    <dbReference type="NCBI Taxonomy" id="181172"/>
    <lineage>
        <taxon>Eukaryota</taxon>
        <taxon>Fungi</taxon>
        <taxon>Dikarya</taxon>
        <taxon>Basidiomycota</taxon>
        <taxon>Agaricomycotina</taxon>
        <taxon>Tremellomycetes</taxon>
        <taxon>Trichosporonales</taxon>
        <taxon>Trichosporonaceae</taxon>
        <taxon>Vanrija</taxon>
    </lineage>
</organism>
<evidence type="ECO:0000259" key="14">
    <source>
        <dbReference type="PROSITE" id="PS51873"/>
    </source>
</evidence>
<dbReference type="PANTHER" id="PTHR11685">
    <property type="entry name" value="RBR FAMILY RING FINGER AND IBR DOMAIN-CONTAINING"/>
    <property type="match status" value="1"/>
</dbReference>
<feature type="domain" description="RWD" evidence="13">
    <location>
        <begin position="18"/>
        <end position="165"/>
    </location>
</feature>
<evidence type="ECO:0000256" key="9">
    <source>
        <dbReference type="ARBA" id="ARBA00022833"/>
    </source>
</evidence>
<dbReference type="InterPro" id="IPR006575">
    <property type="entry name" value="RWD_dom"/>
</dbReference>
<dbReference type="Pfam" id="PF22191">
    <property type="entry name" value="IBR_1"/>
    <property type="match status" value="1"/>
</dbReference>
<evidence type="ECO:0000256" key="6">
    <source>
        <dbReference type="ARBA" id="ARBA00022737"/>
    </source>
</evidence>
<dbReference type="PROSITE" id="PS51873">
    <property type="entry name" value="TRIAD"/>
    <property type="match status" value="1"/>
</dbReference>
<keyword evidence="4" id="KW-0808">Transferase</keyword>
<dbReference type="SUPFAM" id="SSF57850">
    <property type="entry name" value="RING/U-box"/>
    <property type="match status" value="3"/>
</dbReference>
<comment type="pathway">
    <text evidence="2">Protein modification; protein ubiquitination.</text>
</comment>